<gene>
    <name evidence="3" type="ORF">LCGC14_0964890</name>
</gene>
<keyword evidence="1" id="KW-0547">Nucleotide-binding</keyword>
<dbReference type="GO" id="GO:0000166">
    <property type="term" value="F:nucleotide binding"/>
    <property type="evidence" value="ECO:0007669"/>
    <property type="project" value="UniProtKB-KW"/>
</dbReference>
<proteinExistence type="predicted"/>
<comment type="caution">
    <text evidence="3">The sequence shown here is derived from an EMBL/GenBank/DDBJ whole genome shotgun (WGS) entry which is preliminary data.</text>
</comment>
<dbReference type="InterPro" id="IPR056098">
    <property type="entry name" value="Acb2/Tad1_hairpin"/>
</dbReference>
<protein>
    <recommendedName>
        <fullName evidence="2">Acb2/Tad1 hairpin domain-containing protein</fullName>
    </recommendedName>
</protein>
<organism evidence="3">
    <name type="scientific">marine sediment metagenome</name>
    <dbReference type="NCBI Taxonomy" id="412755"/>
    <lineage>
        <taxon>unclassified sequences</taxon>
        <taxon>metagenomes</taxon>
        <taxon>ecological metagenomes</taxon>
    </lineage>
</organism>
<name>A0A0F9NZH6_9ZZZZ</name>
<feature type="domain" description="Acb2/Tad1 hairpin" evidence="2">
    <location>
        <begin position="93"/>
        <end position="150"/>
    </location>
</feature>
<evidence type="ECO:0000313" key="3">
    <source>
        <dbReference type="EMBL" id="KKN17532.1"/>
    </source>
</evidence>
<sequence length="151" mass="16816">METFEFVIEGPQVVKVDGDGLRVNLRGNFEIWRNPPKESRQGDGDQEEPQKIVVAEFTAATVVFWIRVEGQLPVDTMQPEGGDTRAMTAGEKAVRLDFNPSKDGTVHDIKYYTAQLIDLCETLKDRDPRLAALAQTAYEEASMWAVKAATA</sequence>
<evidence type="ECO:0000256" key="1">
    <source>
        <dbReference type="ARBA" id="ARBA00022741"/>
    </source>
</evidence>
<accession>A0A0F9NZH6</accession>
<dbReference type="EMBL" id="LAZR01003510">
    <property type="protein sequence ID" value="KKN17532.1"/>
    <property type="molecule type" value="Genomic_DNA"/>
</dbReference>
<dbReference type="AlphaFoldDB" id="A0A0F9NZH6"/>
<evidence type="ECO:0000259" key="2">
    <source>
        <dbReference type="Pfam" id="PF24729"/>
    </source>
</evidence>
<dbReference type="Pfam" id="PF24729">
    <property type="entry name" value="Acb2_Tad1_hairpin"/>
    <property type="match status" value="1"/>
</dbReference>
<reference evidence="3" key="1">
    <citation type="journal article" date="2015" name="Nature">
        <title>Complex archaea that bridge the gap between prokaryotes and eukaryotes.</title>
        <authorList>
            <person name="Spang A."/>
            <person name="Saw J.H."/>
            <person name="Jorgensen S.L."/>
            <person name="Zaremba-Niedzwiedzka K."/>
            <person name="Martijn J."/>
            <person name="Lind A.E."/>
            <person name="van Eijk R."/>
            <person name="Schleper C."/>
            <person name="Guy L."/>
            <person name="Ettema T.J."/>
        </authorList>
    </citation>
    <scope>NUCLEOTIDE SEQUENCE</scope>
</reference>